<name>A0A5B7ETJ0_PORTR</name>
<evidence type="ECO:0000313" key="2">
    <source>
        <dbReference type="Proteomes" id="UP000324222"/>
    </source>
</evidence>
<reference evidence="1 2" key="1">
    <citation type="submission" date="2019-05" db="EMBL/GenBank/DDBJ databases">
        <title>Another draft genome of Portunus trituberculatus and its Hox gene families provides insights of decapod evolution.</title>
        <authorList>
            <person name="Jeong J.-H."/>
            <person name="Song I."/>
            <person name="Kim S."/>
            <person name="Choi T."/>
            <person name="Kim D."/>
            <person name="Ryu S."/>
            <person name="Kim W."/>
        </authorList>
    </citation>
    <scope>NUCLEOTIDE SEQUENCE [LARGE SCALE GENOMIC DNA]</scope>
    <source>
        <tissue evidence="1">Muscle</tissue>
    </source>
</reference>
<evidence type="ECO:0000313" key="1">
    <source>
        <dbReference type="EMBL" id="MPC38230.1"/>
    </source>
</evidence>
<gene>
    <name evidence="1" type="ORF">E2C01_031735</name>
</gene>
<comment type="caution">
    <text evidence="1">The sequence shown here is derived from an EMBL/GenBank/DDBJ whole genome shotgun (WGS) entry which is preliminary data.</text>
</comment>
<dbReference type="EMBL" id="VSRR010004016">
    <property type="protein sequence ID" value="MPC38230.1"/>
    <property type="molecule type" value="Genomic_DNA"/>
</dbReference>
<sequence length="61" mass="6753">MPFVKWFKVTYYDTQVTLKMHLGGDMGPNMGTTINKIACATNGQKAENDNGQQGTYHAIQS</sequence>
<accession>A0A5B7ETJ0</accession>
<dbReference type="Proteomes" id="UP000324222">
    <property type="component" value="Unassembled WGS sequence"/>
</dbReference>
<organism evidence="1 2">
    <name type="scientific">Portunus trituberculatus</name>
    <name type="common">Swimming crab</name>
    <name type="synonym">Neptunus trituberculatus</name>
    <dbReference type="NCBI Taxonomy" id="210409"/>
    <lineage>
        <taxon>Eukaryota</taxon>
        <taxon>Metazoa</taxon>
        <taxon>Ecdysozoa</taxon>
        <taxon>Arthropoda</taxon>
        <taxon>Crustacea</taxon>
        <taxon>Multicrustacea</taxon>
        <taxon>Malacostraca</taxon>
        <taxon>Eumalacostraca</taxon>
        <taxon>Eucarida</taxon>
        <taxon>Decapoda</taxon>
        <taxon>Pleocyemata</taxon>
        <taxon>Brachyura</taxon>
        <taxon>Eubrachyura</taxon>
        <taxon>Portunoidea</taxon>
        <taxon>Portunidae</taxon>
        <taxon>Portuninae</taxon>
        <taxon>Portunus</taxon>
    </lineage>
</organism>
<proteinExistence type="predicted"/>
<dbReference type="AlphaFoldDB" id="A0A5B7ETJ0"/>
<protein>
    <submittedName>
        <fullName evidence="1">Uncharacterized protein</fullName>
    </submittedName>
</protein>
<keyword evidence="2" id="KW-1185">Reference proteome</keyword>